<gene>
    <name evidence="3" type="ORF">ACFOEW_03110</name>
</gene>
<dbReference type="InterPro" id="IPR047263">
    <property type="entry name" value="HNL-like_cupin"/>
</dbReference>
<feature type="domain" description="Cupin type-2" evidence="2">
    <location>
        <begin position="65"/>
        <end position="127"/>
    </location>
</feature>
<evidence type="ECO:0000256" key="1">
    <source>
        <dbReference type="SAM" id="SignalP"/>
    </source>
</evidence>
<proteinExistence type="predicted"/>
<dbReference type="InterPro" id="IPR011051">
    <property type="entry name" value="RmlC_Cupin_sf"/>
</dbReference>
<dbReference type="Pfam" id="PF07883">
    <property type="entry name" value="Cupin_2"/>
    <property type="match status" value="1"/>
</dbReference>
<dbReference type="PANTHER" id="PTHR43698:SF1">
    <property type="entry name" value="BLL4564 PROTEIN"/>
    <property type="match status" value="1"/>
</dbReference>
<feature type="signal peptide" evidence="1">
    <location>
        <begin position="1"/>
        <end position="20"/>
    </location>
</feature>
<keyword evidence="4" id="KW-1185">Reference proteome</keyword>
<evidence type="ECO:0000313" key="4">
    <source>
        <dbReference type="Proteomes" id="UP001595477"/>
    </source>
</evidence>
<keyword evidence="1" id="KW-0732">Signal</keyword>
<dbReference type="InterPro" id="IPR013096">
    <property type="entry name" value="Cupin_2"/>
</dbReference>
<protein>
    <submittedName>
        <fullName evidence="3">Cupin domain-containing protein</fullName>
    </submittedName>
</protein>
<dbReference type="Gene3D" id="2.60.120.10">
    <property type="entry name" value="Jelly Rolls"/>
    <property type="match status" value="1"/>
</dbReference>
<name>A0ABV7JRS4_9ALTE</name>
<accession>A0ABV7JRS4</accession>
<evidence type="ECO:0000313" key="3">
    <source>
        <dbReference type="EMBL" id="MFC3200809.1"/>
    </source>
</evidence>
<dbReference type="Proteomes" id="UP001595477">
    <property type="component" value="Unassembled WGS sequence"/>
</dbReference>
<dbReference type="PANTHER" id="PTHR43698">
    <property type="entry name" value="RIBD C-TERMINAL DOMAIN CONTAINING PROTEIN"/>
    <property type="match status" value="1"/>
</dbReference>
<evidence type="ECO:0000259" key="2">
    <source>
        <dbReference type="Pfam" id="PF07883"/>
    </source>
</evidence>
<feature type="chain" id="PRO_5047224301" evidence="1">
    <location>
        <begin position="21"/>
        <end position="154"/>
    </location>
</feature>
<comment type="caution">
    <text evidence="3">The sequence shown here is derived from an EMBL/GenBank/DDBJ whole genome shotgun (WGS) entry which is preliminary data.</text>
</comment>
<dbReference type="CDD" id="cd02233">
    <property type="entry name" value="cupin_HNL-like"/>
    <property type="match status" value="1"/>
</dbReference>
<reference evidence="4" key="1">
    <citation type="journal article" date="2019" name="Int. J. Syst. Evol. Microbiol.">
        <title>The Global Catalogue of Microorganisms (GCM) 10K type strain sequencing project: providing services to taxonomists for standard genome sequencing and annotation.</title>
        <authorList>
            <consortium name="The Broad Institute Genomics Platform"/>
            <consortium name="The Broad Institute Genome Sequencing Center for Infectious Disease"/>
            <person name="Wu L."/>
            <person name="Ma J."/>
        </authorList>
    </citation>
    <scope>NUCLEOTIDE SEQUENCE [LARGE SCALE GENOMIC DNA]</scope>
    <source>
        <strain evidence="4">KCTC 52449</strain>
    </source>
</reference>
<dbReference type="SUPFAM" id="SSF51182">
    <property type="entry name" value="RmlC-like cupins"/>
    <property type="match status" value="1"/>
</dbReference>
<dbReference type="RefSeq" id="WP_206427315.1">
    <property type="nucleotide sequence ID" value="NZ_JBHRSX010000008.1"/>
</dbReference>
<dbReference type="EMBL" id="JBHRSX010000008">
    <property type="protein sequence ID" value="MFC3200809.1"/>
    <property type="molecule type" value="Genomic_DNA"/>
</dbReference>
<organism evidence="3 4">
    <name type="scientific">Alteromonas oceani</name>
    <dbReference type="NCBI Taxonomy" id="2071609"/>
    <lineage>
        <taxon>Bacteria</taxon>
        <taxon>Pseudomonadati</taxon>
        <taxon>Pseudomonadota</taxon>
        <taxon>Gammaproteobacteria</taxon>
        <taxon>Alteromonadales</taxon>
        <taxon>Alteromonadaceae</taxon>
        <taxon>Alteromonas/Salinimonas group</taxon>
        <taxon>Alteromonas</taxon>
    </lineage>
</organism>
<sequence length="154" mass="16626">MQKALSVIMLLMVGMGSAQAAEKMQITRNGEQKAITGSDKVFTGISIVSPLVSPNEHSNVSAANVTFAPGARSAWHTHPAGQFLVVSDGTGYVQQWGEPKQVIKAGDVIWTPPGVKHWHGATESTSMTHMAIQQRVEGKNVVWGEKVSDEQYNQ</sequence>
<dbReference type="InterPro" id="IPR014710">
    <property type="entry name" value="RmlC-like_jellyroll"/>
</dbReference>